<dbReference type="AlphaFoldDB" id="A0A1V0U1C3"/>
<evidence type="ECO:0000313" key="14">
    <source>
        <dbReference type="EMBL" id="ARF58828.1"/>
    </source>
</evidence>
<dbReference type="KEGG" id="sgv:B1H19_35755"/>
<evidence type="ECO:0000256" key="4">
    <source>
        <dbReference type="ARBA" id="ARBA00012949"/>
    </source>
</evidence>
<dbReference type="OrthoDB" id="5244617at2"/>
<evidence type="ECO:0000256" key="2">
    <source>
        <dbReference type="ARBA" id="ARBA00004651"/>
    </source>
</evidence>
<dbReference type="Pfam" id="PF12270">
    <property type="entry name" value="Cyt_c_ox_IV"/>
    <property type="match status" value="1"/>
</dbReference>
<evidence type="ECO:0000256" key="13">
    <source>
        <dbReference type="SAM" id="Phobius"/>
    </source>
</evidence>
<keyword evidence="15" id="KW-1185">Reference proteome</keyword>
<dbReference type="EC" id="7.1.1.9" evidence="4"/>
<evidence type="ECO:0000256" key="8">
    <source>
        <dbReference type="ARBA" id="ARBA00022989"/>
    </source>
</evidence>
<dbReference type="EMBL" id="CP020569">
    <property type="protein sequence ID" value="ARF58828.1"/>
    <property type="molecule type" value="Genomic_DNA"/>
</dbReference>
<keyword evidence="9 13" id="KW-0472">Membrane</keyword>
<dbReference type="GO" id="GO:0022900">
    <property type="term" value="P:electron transport chain"/>
    <property type="evidence" value="ECO:0007669"/>
    <property type="project" value="InterPro"/>
</dbReference>
<dbReference type="Proteomes" id="UP000192726">
    <property type="component" value="Chromosome"/>
</dbReference>
<evidence type="ECO:0000313" key="15">
    <source>
        <dbReference type="Proteomes" id="UP000192726"/>
    </source>
</evidence>
<keyword evidence="6 13" id="KW-0812">Transmembrane</keyword>
<name>A0A1V0U1C3_9ACTN</name>
<evidence type="ECO:0000256" key="7">
    <source>
        <dbReference type="ARBA" id="ARBA00022967"/>
    </source>
</evidence>
<evidence type="ECO:0000256" key="12">
    <source>
        <dbReference type="ARBA" id="ARBA00047816"/>
    </source>
</evidence>
<comment type="function">
    <text evidence="1">Part of cytochrome c oxidase, its function is unknown.</text>
</comment>
<comment type="subcellular location">
    <subcellularLocation>
        <location evidence="2">Cell membrane</location>
        <topology evidence="2">Multi-pass membrane protein</topology>
    </subcellularLocation>
</comment>
<evidence type="ECO:0000256" key="11">
    <source>
        <dbReference type="ARBA" id="ARBA00031401"/>
    </source>
</evidence>
<comment type="catalytic activity">
    <reaction evidence="12">
        <text>4 Fe(II)-[cytochrome c] + O2 + 8 H(+)(in) = 4 Fe(III)-[cytochrome c] + 2 H2O + 4 H(+)(out)</text>
        <dbReference type="Rhea" id="RHEA:11436"/>
        <dbReference type="Rhea" id="RHEA-COMP:10350"/>
        <dbReference type="Rhea" id="RHEA-COMP:14399"/>
        <dbReference type="ChEBI" id="CHEBI:15377"/>
        <dbReference type="ChEBI" id="CHEBI:15378"/>
        <dbReference type="ChEBI" id="CHEBI:15379"/>
        <dbReference type="ChEBI" id="CHEBI:29033"/>
        <dbReference type="ChEBI" id="CHEBI:29034"/>
        <dbReference type="EC" id="7.1.1.9"/>
    </reaction>
</comment>
<keyword evidence="5" id="KW-1003">Cell membrane</keyword>
<dbReference type="InterPro" id="IPR021050">
    <property type="entry name" value="Cyt_c_oxidase_su4_actinobac"/>
</dbReference>
<organism evidence="14 15">
    <name type="scientific">Streptomyces gilvosporeus</name>
    <dbReference type="NCBI Taxonomy" id="553510"/>
    <lineage>
        <taxon>Bacteria</taxon>
        <taxon>Bacillati</taxon>
        <taxon>Actinomycetota</taxon>
        <taxon>Actinomycetes</taxon>
        <taxon>Kitasatosporales</taxon>
        <taxon>Streptomycetaceae</taxon>
        <taxon>Streptomyces</taxon>
    </lineage>
</organism>
<dbReference type="STRING" id="553510.B1H19_35755"/>
<protein>
    <recommendedName>
        <fullName evidence="4">cytochrome-c oxidase</fullName>
        <ecNumber evidence="4">7.1.1.9</ecNumber>
    </recommendedName>
    <alternativeName>
        <fullName evidence="11">Cytochrome aa3 subunit 4</fullName>
    </alternativeName>
    <alternativeName>
        <fullName evidence="10">Cytochrome c oxidase polypeptide IV</fullName>
    </alternativeName>
</protein>
<feature type="transmembrane region" description="Helical" evidence="13">
    <location>
        <begin position="90"/>
        <end position="123"/>
    </location>
</feature>
<accession>A0A1V0U1C3</accession>
<evidence type="ECO:0000256" key="3">
    <source>
        <dbReference type="ARBA" id="ARBA00006870"/>
    </source>
</evidence>
<evidence type="ECO:0000256" key="5">
    <source>
        <dbReference type="ARBA" id="ARBA00022475"/>
    </source>
</evidence>
<sequence length="130" mass="14392">MKIEAFLFGGVALFFAVTAVGYGWWSDREPAGTTALTVAFIMSTLVTFFLFIQYRRRGTRPEDHKDSEVYQRSGPLDFFPPRSIYPSLTAVGFAIAALGVIYGVWVFLIGIGLLAAGVFGFVFQFQERSG</sequence>
<feature type="transmembrane region" description="Helical" evidence="13">
    <location>
        <begin position="5"/>
        <end position="25"/>
    </location>
</feature>
<dbReference type="RefSeq" id="WP_083109020.1">
    <property type="nucleotide sequence ID" value="NZ_CP020569.1"/>
</dbReference>
<evidence type="ECO:0000256" key="9">
    <source>
        <dbReference type="ARBA" id="ARBA00023136"/>
    </source>
</evidence>
<evidence type="ECO:0000256" key="6">
    <source>
        <dbReference type="ARBA" id="ARBA00022692"/>
    </source>
</evidence>
<evidence type="ECO:0000256" key="1">
    <source>
        <dbReference type="ARBA" id="ARBA00002536"/>
    </source>
</evidence>
<keyword evidence="8 13" id="KW-1133">Transmembrane helix</keyword>
<proteinExistence type="inferred from homology"/>
<evidence type="ECO:0000256" key="10">
    <source>
        <dbReference type="ARBA" id="ARBA00031366"/>
    </source>
</evidence>
<gene>
    <name evidence="14" type="ORF">B1H19_35755</name>
</gene>
<dbReference type="GO" id="GO:0005886">
    <property type="term" value="C:plasma membrane"/>
    <property type="evidence" value="ECO:0007669"/>
    <property type="project" value="UniProtKB-SubCell"/>
</dbReference>
<dbReference type="PIRSF" id="PIRSF017385">
    <property type="entry name" value="CtaF"/>
    <property type="match status" value="1"/>
</dbReference>
<comment type="similarity">
    <text evidence="3">Belongs to the cytochrome c oxidase bacterial subunit CtaF family.</text>
</comment>
<dbReference type="GO" id="GO:0004129">
    <property type="term" value="F:cytochrome-c oxidase activity"/>
    <property type="evidence" value="ECO:0007669"/>
    <property type="project" value="UniProtKB-EC"/>
</dbReference>
<feature type="transmembrane region" description="Helical" evidence="13">
    <location>
        <begin position="31"/>
        <end position="52"/>
    </location>
</feature>
<keyword evidence="7" id="KW-1278">Translocase</keyword>
<reference evidence="14 15" key="1">
    <citation type="submission" date="2017-04" db="EMBL/GenBank/DDBJ databases">
        <title>Complete Genome Sequence of Streptomyces gilvosporeus F607, a Capable Producer of Natamycin.</title>
        <authorList>
            <person name="Zong G."/>
            <person name="Zhong C."/>
            <person name="Fu J."/>
            <person name="Qin R."/>
            <person name="Cao G."/>
        </authorList>
    </citation>
    <scope>NUCLEOTIDE SEQUENCE [LARGE SCALE GENOMIC DNA]</scope>
    <source>
        <strain evidence="14 15">F607</strain>
    </source>
</reference>